<dbReference type="PANTHER" id="PTHR30629">
    <property type="entry name" value="PROPHAGE INTEGRASE"/>
    <property type="match status" value="1"/>
</dbReference>
<keyword evidence="3" id="KW-0233">DNA recombination</keyword>
<evidence type="ECO:0000259" key="4">
    <source>
        <dbReference type="PROSITE" id="PS51898"/>
    </source>
</evidence>
<dbReference type="InterPro" id="IPR002104">
    <property type="entry name" value="Integrase_catalytic"/>
</dbReference>
<dbReference type="InterPro" id="IPR013762">
    <property type="entry name" value="Integrase-like_cat_sf"/>
</dbReference>
<dbReference type="AlphaFoldDB" id="A0A512L8Z6"/>
<dbReference type="PANTHER" id="PTHR30629:SF6">
    <property type="entry name" value="PROPHAGE INTEGRASE INTA-RELATED"/>
    <property type="match status" value="1"/>
</dbReference>
<comment type="similarity">
    <text evidence="1">Belongs to the 'phage' integrase family.</text>
</comment>
<evidence type="ECO:0000313" key="5">
    <source>
        <dbReference type="EMBL" id="GEP30965.1"/>
    </source>
</evidence>
<dbReference type="Proteomes" id="UP000321337">
    <property type="component" value="Unassembled WGS sequence"/>
</dbReference>
<dbReference type="InterPro" id="IPR050808">
    <property type="entry name" value="Phage_Integrase"/>
</dbReference>
<dbReference type="GO" id="GO:0003677">
    <property type="term" value="F:DNA binding"/>
    <property type="evidence" value="ECO:0007669"/>
    <property type="project" value="InterPro"/>
</dbReference>
<accession>A0A512L8Z6</accession>
<name>A0A512L8Z6_9PROT</name>
<dbReference type="InterPro" id="IPR011010">
    <property type="entry name" value="DNA_brk_join_enz"/>
</dbReference>
<gene>
    <name evidence="5" type="ORF">TPL01_21030</name>
</gene>
<dbReference type="CDD" id="cd00801">
    <property type="entry name" value="INT_P4_C"/>
    <property type="match status" value="1"/>
</dbReference>
<evidence type="ECO:0000313" key="6">
    <source>
        <dbReference type="Proteomes" id="UP000321337"/>
    </source>
</evidence>
<organism evidence="5 6">
    <name type="scientific">Sulfuriferula plumbiphila</name>
    <dbReference type="NCBI Taxonomy" id="171865"/>
    <lineage>
        <taxon>Bacteria</taxon>
        <taxon>Pseudomonadati</taxon>
        <taxon>Pseudomonadota</taxon>
        <taxon>Betaproteobacteria</taxon>
        <taxon>Nitrosomonadales</taxon>
        <taxon>Sulfuricellaceae</taxon>
        <taxon>Sulfuriferula</taxon>
    </lineage>
</organism>
<dbReference type="Pfam" id="PF00589">
    <property type="entry name" value="Phage_integrase"/>
    <property type="match status" value="1"/>
</dbReference>
<sequence>MRRSVSDGTDPADVIRVKPDATAMTFKDRRNPARWKGVMDKVLPAPTKVYKRIHHPAAPYTDVPRIMSALRGKAFVSAYALRFTILTAVRSGDARGATWAEIDLDAKVWTIPASRMKAGKEHRVPLCAEAVEILTTMQQWRMAGTELVFPGTRGGLLSDVAVNKTLRTVADGVTVHGFRSSFRDWGAEQTSIPRAVMEAALAHSNQDKTEAAYMRSDLFERRRELMDTWGRYCAGAGNVVRLVSAA</sequence>
<protein>
    <recommendedName>
        <fullName evidence="4">Tyr recombinase domain-containing protein</fullName>
    </recommendedName>
</protein>
<evidence type="ECO:0000256" key="1">
    <source>
        <dbReference type="ARBA" id="ARBA00008857"/>
    </source>
</evidence>
<dbReference type="Gene3D" id="1.10.443.10">
    <property type="entry name" value="Intergrase catalytic core"/>
    <property type="match status" value="1"/>
</dbReference>
<reference evidence="5 6" key="1">
    <citation type="submission" date="2019-07" db="EMBL/GenBank/DDBJ databases">
        <title>Whole genome shotgun sequence of Thiobacillus plumbophilus NBRC 107929.</title>
        <authorList>
            <person name="Hosoyama A."/>
            <person name="Uohara A."/>
            <person name="Ohji S."/>
            <person name="Ichikawa N."/>
        </authorList>
    </citation>
    <scope>NUCLEOTIDE SEQUENCE [LARGE SCALE GENOMIC DNA]</scope>
    <source>
        <strain evidence="5 6">NBRC 107929</strain>
    </source>
</reference>
<dbReference type="PROSITE" id="PS51898">
    <property type="entry name" value="TYR_RECOMBINASE"/>
    <property type="match status" value="1"/>
</dbReference>
<dbReference type="GO" id="GO:0006310">
    <property type="term" value="P:DNA recombination"/>
    <property type="evidence" value="ECO:0007669"/>
    <property type="project" value="UniProtKB-KW"/>
</dbReference>
<keyword evidence="2" id="KW-0229">DNA integration</keyword>
<evidence type="ECO:0000256" key="2">
    <source>
        <dbReference type="ARBA" id="ARBA00022908"/>
    </source>
</evidence>
<dbReference type="SUPFAM" id="SSF56349">
    <property type="entry name" value="DNA breaking-rejoining enzymes"/>
    <property type="match status" value="1"/>
</dbReference>
<keyword evidence="6" id="KW-1185">Reference proteome</keyword>
<proteinExistence type="inferred from homology"/>
<feature type="domain" description="Tyr recombinase" evidence="4">
    <location>
        <begin position="53"/>
        <end position="227"/>
    </location>
</feature>
<dbReference type="GO" id="GO:0015074">
    <property type="term" value="P:DNA integration"/>
    <property type="evidence" value="ECO:0007669"/>
    <property type="project" value="UniProtKB-KW"/>
</dbReference>
<dbReference type="EMBL" id="BKAD01000021">
    <property type="protein sequence ID" value="GEP30965.1"/>
    <property type="molecule type" value="Genomic_DNA"/>
</dbReference>
<evidence type="ECO:0000256" key="3">
    <source>
        <dbReference type="ARBA" id="ARBA00023172"/>
    </source>
</evidence>
<comment type="caution">
    <text evidence="5">The sequence shown here is derived from an EMBL/GenBank/DDBJ whole genome shotgun (WGS) entry which is preliminary data.</text>
</comment>